<dbReference type="Proteomes" id="UP000031338">
    <property type="component" value="Unassembled WGS sequence"/>
</dbReference>
<keyword evidence="3" id="KW-1185">Reference proteome</keyword>
<accession>A0A0B9ABR0</accession>
<keyword evidence="1" id="KW-0472">Membrane</keyword>
<dbReference type="PATRIC" id="fig|48936.3.peg.1229"/>
<proteinExistence type="predicted"/>
<dbReference type="RefSeq" id="WP_236727075.1">
    <property type="nucleotide sequence ID" value="NZ_JRVC01000005.1"/>
</dbReference>
<dbReference type="STRING" id="48936.NJ75_01226"/>
<organism evidence="2 3">
    <name type="scientific">Novosphingobium subterraneum</name>
    <dbReference type="NCBI Taxonomy" id="48936"/>
    <lineage>
        <taxon>Bacteria</taxon>
        <taxon>Pseudomonadati</taxon>
        <taxon>Pseudomonadota</taxon>
        <taxon>Alphaproteobacteria</taxon>
        <taxon>Sphingomonadales</taxon>
        <taxon>Sphingomonadaceae</taxon>
        <taxon>Novosphingobium</taxon>
    </lineage>
</organism>
<sequence>MNTLIETALGNPVVAKVLQLLGSLLAILMLAWLARRMQLGGDPRIDGADEARALAEDAICGFEAQDIVVDRARIGALARDGLGRVLLIRQHGSHFATRQLTSHAGVRLDGRFLTIATDDRRFGTVTLDLGDQAQVWAASLRRLGAAA</sequence>
<protein>
    <submittedName>
        <fullName evidence="2">Uncharacterized protein</fullName>
    </submittedName>
</protein>
<comment type="caution">
    <text evidence="2">The sequence shown here is derived from an EMBL/GenBank/DDBJ whole genome shotgun (WGS) entry which is preliminary data.</text>
</comment>
<evidence type="ECO:0000256" key="1">
    <source>
        <dbReference type="SAM" id="Phobius"/>
    </source>
</evidence>
<dbReference type="AlphaFoldDB" id="A0A0B9ABR0"/>
<name>A0A0B9ABR0_9SPHN</name>
<dbReference type="EMBL" id="JRVC01000005">
    <property type="protein sequence ID" value="KHS48039.1"/>
    <property type="molecule type" value="Genomic_DNA"/>
</dbReference>
<gene>
    <name evidence="2" type="ORF">NJ75_01226</name>
</gene>
<feature type="transmembrane region" description="Helical" evidence="1">
    <location>
        <begin position="13"/>
        <end position="34"/>
    </location>
</feature>
<evidence type="ECO:0000313" key="2">
    <source>
        <dbReference type="EMBL" id="KHS48039.1"/>
    </source>
</evidence>
<evidence type="ECO:0000313" key="3">
    <source>
        <dbReference type="Proteomes" id="UP000031338"/>
    </source>
</evidence>
<reference evidence="2 3" key="1">
    <citation type="submission" date="2014-10" db="EMBL/GenBank/DDBJ databases">
        <title>Draft genome sequence of Novosphingobium subterraneum DSM 12447.</title>
        <authorList>
            <person name="Gan H.M."/>
            <person name="Gan H.Y."/>
            <person name="Savka M.A."/>
        </authorList>
    </citation>
    <scope>NUCLEOTIDE SEQUENCE [LARGE SCALE GENOMIC DNA]</scope>
    <source>
        <strain evidence="2 3">DSM 12447</strain>
    </source>
</reference>
<keyword evidence="1" id="KW-0812">Transmembrane</keyword>
<keyword evidence="1" id="KW-1133">Transmembrane helix</keyword>